<dbReference type="AlphaFoldDB" id="A0A1E3QKH1"/>
<dbReference type="Gene3D" id="1.10.340.30">
    <property type="entry name" value="Hypothetical protein, domain 2"/>
    <property type="match status" value="1"/>
</dbReference>
<dbReference type="Proteomes" id="UP000094336">
    <property type="component" value="Unassembled WGS sequence"/>
</dbReference>
<dbReference type="InterPro" id="IPR051912">
    <property type="entry name" value="Alkylbase_DNA_Glycosylase/TA"/>
</dbReference>
<dbReference type="GO" id="GO:0043916">
    <property type="term" value="F:DNA-7-methylguanine glycosylase activity"/>
    <property type="evidence" value="ECO:0007669"/>
    <property type="project" value="TreeGrafter"/>
</dbReference>
<evidence type="ECO:0000256" key="1">
    <source>
        <dbReference type="ARBA" id="ARBA00010817"/>
    </source>
</evidence>
<dbReference type="OrthoDB" id="415889at2759"/>
<evidence type="ECO:0000256" key="3">
    <source>
        <dbReference type="ARBA" id="ARBA00023204"/>
    </source>
</evidence>
<feature type="non-terminal residue" evidence="5">
    <location>
        <position position="1"/>
    </location>
</feature>
<dbReference type="PANTHER" id="PTHR43003">
    <property type="entry name" value="DNA-3-METHYLADENINE GLYCOSYLASE"/>
    <property type="match status" value="1"/>
</dbReference>
<sequence length="282" mass="32252">PETLPALPQEYVDQHTPEFIKGVEYVLSKDPNLYATVVLKPFDAYLKTVSHQFDDADQQLQFWFESLCSGIISQQVSGAAAKSIKRKFLLYFLNGKTHLPLEELAEKWQKADKLPFPGPQDIIDCSDEELRTCGLSGQKVKYVNSVAENFQNKELNAKVFQSDDIPMIVDKLVAIKGIGVWSAKMFLLFALKKMNVYTMEDLGIARGVSIYFSNIHPELHETIKGIVTFDGTKKKKSKIAVAKNRNWLVIQEEYGDYFFDQFEPYQSVIMVIMWRLSDTMID</sequence>
<keyword evidence="3" id="KW-0234">DNA repair</keyword>
<reference evidence="6" key="1">
    <citation type="submission" date="2016-05" db="EMBL/GenBank/DDBJ databases">
        <title>Comparative genomics of biotechnologically important yeasts.</title>
        <authorList>
            <consortium name="DOE Joint Genome Institute"/>
            <person name="Riley R."/>
            <person name="Haridas S."/>
            <person name="Wolfe K.H."/>
            <person name="Lopes M.R."/>
            <person name="Hittinger C.T."/>
            <person name="Goker M."/>
            <person name="Salamov A."/>
            <person name="Wisecaver J."/>
            <person name="Long T.M."/>
            <person name="Aerts A.L."/>
            <person name="Barry K."/>
            <person name="Choi C."/>
            <person name="Clum A."/>
            <person name="Coughlan A.Y."/>
            <person name="Deshpande S."/>
            <person name="Douglass A.P."/>
            <person name="Hanson S.J."/>
            <person name="Klenk H.-P."/>
            <person name="Labutti K."/>
            <person name="Lapidus A."/>
            <person name="Lindquist E."/>
            <person name="Lipzen A."/>
            <person name="Meier-Kolthoff J.P."/>
            <person name="Ohm R.A."/>
            <person name="Otillar R.P."/>
            <person name="Pangilinan J."/>
            <person name="Peng Y."/>
            <person name="Rokas A."/>
            <person name="Rosa C.A."/>
            <person name="Scheuner C."/>
            <person name="Sibirny A.A."/>
            <person name="Slot J.C."/>
            <person name="Stielow J.B."/>
            <person name="Sun H."/>
            <person name="Kurtzman C.P."/>
            <person name="Blackwell M."/>
            <person name="Grigoriev I.V."/>
            <person name="Jeffries T.W."/>
        </authorList>
    </citation>
    <scope>NUCLEOTIDE SEQUENCE [LARGE SCALE GENOMIC DNA]</scope>
    <source>
        <strain evidence="6">NRRL Y-12698</strain>
    </source>
</reference>
<feature type="non-terminal residue" evidence="5">
    <location>
        <position position="282"/>
    </location>
</feature>
<keyword evidence="6" id="KW-1185">Reference proteome</keyword>
<evidence type="ECO:0000313" key="5">
    <source>
        <dbReference type="EMBL" id="ODQ77497.1"/>
    </source>
</evidence>
<evidence type="ECO:0000256" key="2">
    <source>
        <dbReference type="ARBA" id="ARBA00022763"/>
    </source>
</evidence>
<dbReference type="STRING" id="984486.A0A1E3QKH1"/>
<dbReference type="Pfam" id="PF00730">
    <property type="entry name" value="HhH-GPD"/>
    <property type="match status" value="1"/>
</dbReference>
<keyword evidence="2" id="KW-0227">DNA damage</keyword>
<dbReference type="GO" id="GO:0005634">
    <property type="term" value="C:nucleus"/>
    <property type="evidence" value="ECO:0007669"/>
    <property type="project" value="TreeGrafter"/>
</dbReference>
<dbReference type="EMBL" id="KV454440">
    <property type="protein sequence ID" value="ODQ77497.1"/>
    <property type="molecule type" value="Genomic_DNA"/>
</dbReference>
<gene>
    <name evidence="5" type="ORF">BABINDRAFT_18614</name>
</gene>
<dbReference type="GO" id="GO:0008725">
    <property type="term" value="F:DNA-3-methyladenine glycosylase activity"/>
    <property type="evidence" value="ECO:0007669"/>
    <property type="project" value="EnsemblFungi"/>
</dbReference>
<comment type="similarity">
    <text evidence="1">Belongs to the alkylbase DNA glycosidase AlkA family.</text>
</comment>
<evidence type="ECO:0000313" key="6">
    <source>
        <dbReference type="Proteomes" id="UP000094336"/>
    </source>
</evidence>
<dbReference type="SUPFAM" id="SSF48150">
    <property type="entry name" value="DNA-glycosylase"/>
    <property type="match status" value="1"/>
</dbReference>
<dbReference type="Gene3D" id="1.10.1670.40">
    <property type="match status" value="1"/>
</dbReference>
<dbReference type="InterPro" id="IPR003265">
    <property type="entry name" value="HhH-GPD_domain"/>
</dbReference>
<organism evidence="5 6">
    <name type="scientific">Babjeviella inositovora NRRL Y-12698</name>
    <dbReference type="NCBI Taxonomy" id="984486"/>
    <lineage>
        <taxon>Eukaryota</taxon>
        <taxon>Fungi</taxon>
        <taxon>Dikarya</taxon>
        <taxon>Ascomycota</taxon>
        <taxon>Saccharomycotina</taxon>
        <taxon>Pichiomycetes</taxon>
        <taxon>Serinales incertae sedis</taxon>
        <taxon>Babjeviella</taxon>
    </lineage>
</organism>
<dbReference type="GO" id="GO:0032131">
    <property type="term" value="F:alkylated DNA binding"/>
    <property type="evidence" value="ECO:0007669"/>
    <property type="project" value="TreeGrafter"/>
</dbReference>
<dbReference type="GO" id="GO:0006285">
    <property type="term" value="P:base-excision repair, AP site formation"/>
    <property type="evidence" value="ECO:0007669"/>
    <property type="project" value="EnsemblFungi"/>
</dbReference>
<dbReference type="CDD" id="cd00056">
    <property type="entry name" value="ENDO3c"/>
    <property type="match status" value="1"/>
</dbReference>
<accession>A0A1E3QKH1</accession>
<proteinExistence type="inferred from homology"/>
<dbReference type="FunFam" id="1.10.340.30:FF:000004">
    <property type="entry name" value="DNA-3-methyladenine glycosylase II"/>
    <property type="match status" value="1"/>
</dbReference>
<feature type="domain" description="HhH-GPD" evidence="4">
    <location>
        <begin position="72"/>
        <end position="254"/>
    </location>
</feature>
<dbReference type="GO" id="GO:0032993">
    <property type="term" value="C:protein-DNA complex"/>
    <property type="evidence" value="ECO:0007669"/>
    <property type="project" value="TreeGrafter"/>
</dbReference>
<dbReference type="GO" id="GO:0006307">
    <property type="term" value="P:DNA alkylation repair"/>
    <property type="evidence" value="ECO:0007669"/>
    <property type="project" value="EnsemblFungi"/>
</dbReference>
<dbReference type="GeneID" id="30149055"/>
<evidence type="ECO:0000259" key="4">
    <source>
        <dbReference type="SMART" id="SM00478"/>
    </source>
</evidence>
<dbReference type="RefSeq" id="XP_018982825.1">
    <property type="nucleotide sequence ID" value="XM_019131202.1"/>
</dbReference>
<dbReference type="PANTHER" id="PTHR43003:SF5">
    <property type="entry name" value="DNA-3-METHYLADENINE GLYCOSYLASE"/>
    <property type="match status" value="1"/>
</dbReference>
<dbReference type="InterPro" id="IPR011257">
    <property type="entry name" value="DNA_glycosylase"/>
</dbReference>
<protein>
    <recommendedName>
        <fullName evidence="4">HhH-GPD domain-containing protein</fullName>
    </recommendedName>
</protein>
<dbReference type="SMART" id="SM00478">
    <property type="entry name" value="ENDO3c"/>
    <property type="match status" value="1"/>
</dbReference>
<name>A0A1E3QKH1_9ASCO</name>